<evidence type="ECO:0000313" key="1">
    <source>
        <dbReference type="EMBL" id="OZY61087.1"/>
    </source>
</evidence>
<accession>A0A266NGQ4</accession>
<gene>
    <name evidence="1" type="ORF">CJF39_02275</name>
</gene>
<dbReference type="EMBL" id="NQKI01000002">
    <property type="protein sequence ID" value="OZY61087.1"/>
    <property type="molecule type" value="Genomic_DNA"/>
</dbReference>
<dbReference type="AlphaFoldDB" id="A0A266NGQ4"/>
<dbReference type="Proteomes" id="UP000215788">
    <property type="component" value="Unassembled WGS sequence"/>
</dbReference>
<evidence type="ECO:0000313" key="2">
    <source>
        <dbReference type="Proteomes" id="UP000215788"/>
    </source>
</evidence>
<comment type="caution">
    <text evidence="1">The sequence shown here is derived from an EMBL/GenBank/DDBJ whole genome shotgun (WGS) entry which is preliminary data.</text>
</comment>
<protein>
    <submittedName>
        <fullName evidence="1">Uncharacterized protein</fullName>
    </submittedName>
</protein>
<reference evidence="1 2" key="1">
    <citation type="submission" date="2017-08" db="EMBL/GenBank/DDBJ databases">
        <title>Genomic and metabolic characterisation of spoilage-associated Pseudomonas species.</title>
        <authorList>
            <person name="Stanborough T."/>
            <person name="Fegan N."/>
            <person name="Powell S.M."/>
            <person name="Singh T."/>
            <person name="Tamplin M.L."/>
            <person name="Chandry P.S."/>
        </authorList>
    </citation>
    <scope>NUCLEOTIDE SEQUENCE [LARGE SCALE GENOMIC DNA]</scope>
    <source>
        <strain evidence="1 2">L1802</strain>
    </source>
</reference>
<proteinExistence type="predicted"/>
<sequence>MAAGPRGKPLSAHPVNPVATVGQHKAVLALKPLITFSGRESAQQGRTLRVRLQTCAWKAATDAML</sequence>
<organism evidence="1 2">
    <name type="scientific">Pseudomonas lundensis</name>
    <dbReference type="NCBI Taxonomy" id="86185"/>
    <lineage>
        <taxon>Bacteria</taxon>
        <taxon>Pseudomonadati</taxon>
        <taxon>Pseudomonadota</taxon>
        <taxon>Gammaproteobacteria</taxon>
        <taxon>Pseudomonadales</taxon>
        <taxon>Pseudomonadaceae</taxon>
        <taxon>Pseudomonas</taxon>
    </lineage>
</organism>
<name>A0A266NGQ4_9PSED</name>